<feature type="transmembrane region" description="Helical" evidence="8">
    <location>
        <begin position="318"/>
        <end position="335"/>
    </location>
</feature>
<protein>
    <submittedName>
        <fullName evidence="10">MMPL family transporter</fullName>
    </submittedName>
</protein>
<dbReference type="SUPFAM" id="SSF82866">
    <property type="entry name" value="Multidrug efflux transporter AcrB transmembrane domain"/>
    <property type="match status" value="2"/>
</dbReference>
<keyword evidence="11" id="KW-1185">Reference proteome</keyword>
<dbReference type="PANTHER" id="PTHR33406">
    <property type="entry name" value="MEMBRANE PROTEIN MJ1562-RELATED"/>
    <property type="match status" value="1"/>
</dbReference>
<organism evidence="10 11">
    <name type="scientific">Phycicoccus sonneratiae</name>
    <dbReference type="NCBI Taxonomy" id="2807628"/>
    <lineage>
        <taxon>Bacteria</taxon>
        <taxon>Bacillati</taxon>
        <taxon>Actinomycetota</taxon>
        <taxon>Actinomycetes</taxon>
        <taxon>Micrococcales</taxon>
        <taxon>Intrasporangiaceae</taxon>
        <taxon>Phycicoccus</taxon>
    </lineage>
</organism>
<evidence type="ECO:0000256" key="5">
    <source>
        <dbReference type="ARBA" id="ARBA00022989"/>
    </source>
</evidence>
<dbReference type="Gene3D" id="1.20.1640.10">
    <property type="entry name" value="Multidrug efflux transporter AcrB transmembrane domain"/>
    <property type="match status" value="2"/>
</dbReference>
<comment type="caution">
    <text evidence="10">The sequence shown here is derived from an EMBL/GenBank/DDBJ whole genome shotgun (WGS) entry which is preliminary data.</text>
</comment>
<gene>
    <name evidence="10" type="ORF">JQN70_18585</name>
</gene>
<feature type="domain" description="Membrane transport protein MMPL" evidence="9">
    <location>
        <begin position="195"/>
        <end position="484"/>
    </location>
</feature>
<reference evidence="10" key="1">
    <citation type="submission" date="2021-02" db="EMBL/GenBank/DDBJ databases">
        <title>Phycicoccus sp. MQZ13P-5T, whole genome shotgun sequence.</title>
        <authorList>
            <person name="Tuo L."/>
        </authorList>
    </citation>
    <scope>NUCLEOTIDE SEQUENCE</scope>
    <source>
        <strain evidence="10">MQZ13P-5</strain>
    </source>
</reference>
<proteinExistence type="inferred from homology"/>
<keyword evidence="4 8" id="KW-0812">Transmembrane</keyword>
<evidence type="ECO:0000256" key="3">
    <source>
        <dbReference type="ARBA" id="ARBA00022475"/>
    </source>
</evidence>
<evidence type="ECO:0000256" key="1">
    <source>
        <dbReference type="ARBA" id="ARBA00004651"/>
    </source>
</evidence>
<dbReference type="EMBL" id="JAFDVD010000026">
    <property type="protein sequence ID" value="MBM6402406.1"/>
    <property type="molecule type" value="Genomic_DNA"/>
</dbReference>
<sequence length="515" mass="53836">PTTPSGQVAAKARSQSVGGSHPRRSTTAQHHQAALSILTVSRFKEALHDEHSSWEALKRAWRGAIEPVGASAATVILGLLCLLLAELRSTSGLGPVGALGIAGALLASVTFLPAVLLLFGRTIFWPFAPKVDHEHAEDVVESRRGLWGRVARTVGTHPRRTWVLTLVALLAAAAFVPSFKASGATIEETFLTDVDSITAQEVLGRHFPGGAAQPLQLVVPEAQAEQALAVVEEDRGIESAYLGLTPPQQGQPAQPPKVVDGQVLVQATTKDAADSEGAEDTVRRLREALDEVSPDALVGGNAATNLDVLDASSRDLKVIVPTILAVIFVVLALLLRSLLAPLVLVVGNVVSFAATIGISALVFDHVLGFTGGDPSIPLYGFVFLVALGIDYSIFLMTRVREEALVRGTRPGVLVGLAVTGGVITSAGIVLAATFSALSVLPIQFLVQIAFIVGFGVLLDTFVVRSLLVPALAHDIGPRVWWPSRLVADGGRSGPGHHAAGVHPPAEEPADGGRPA</sequence>
<feature type="domain" description="Membrane transport protein MMPL" evidence="9">
    <location>
        <begin position="37"/>
        <end position="159"/>
    </location>
</feature>
<evidence type="ECO:0000256" key="8">
    <source>
        <dbReference type="SAM" id="Phobius"/>
    </source>
</evidence>
<accession>A0ABS2CR99</accession>
<evidence type="ECO:0000256" key="6">
    <source>
        <dbReference type="ARBA" id="ARBA00023136"/>
    </source>
</evidence>
<evidence type="ECO:0000259" key="9">
    <source>
        <dbReference type="Pfam" id="PF03176"/>
    </source>
</evidence>
<evidence type="ECO:0000256" key="2">
    <source>
        <dbReference type="ARBA" id="ARBA00010157"/>
    </source>
</evidence>
<keyword evidence="6 8" id="KW-0472">Membrane</keyword>
<feature type="transmembrane region" description="Helical" evidence="8">
    <location>
        <begin position="411"/>
        <end position="434"/>
    </location>
</feature>
<name>A0ABS2CR99_9MICO</name>
<evidence type="ECO:0000313" key="10">
    <source>
        <dbReference type="EMBL" id="MBM6402406.1"/>
    </source>
</evidence>
<keyword evidence="3" id="KW-1003">Cell membrane</keyword>
<feature type="transmembrane region" description="Helical" evidence="8">
    <location>
        <begin position="440"/>
        <end position="458"/>
    </location>
</feature>
<feature type="non-terminal residue" evidence="10">
    <location>
        <position position="1"/>
    </location>
</feature>
<dbReference type="PANTHER" id="PTHR33406:SF6">
    <property type="entry name" value="MEMBRANE PROTEIN YDGH-RELATED"/>
    <property type="match status" value="1"/>
</dbReference>
<comment type="subcellular location">
    <subcellularLocation>
        <location evidence="1">Cell membrane</location>
        <topology evidence="1">Multi-pass membrane protein</topology>
    </subcellularLocation>
</comment>
<feature type="transmembrane region" description="Helical" evidence="8">
    <location>
        <begin position="378"/>
        <end position="399"/>
    </location>
</feature>
<feature type="region of interest" description="Disordered" evidence="7">
    <location>
        <begin position="491"/>
        <end position="515"/>
    </location>
</feature>
<dbReference type="Pfam" id="PF03176">
    <property type="entry name" value="MMPL"/>
    <property type="match status" value="2"/>
</dbReference>
<feature type="transmembrane region" description="Helical" evidence="8">
    <location>
        <begin position="68"/>
        <end position="85"/>
    </location>
</feature>
<keyword evidence="5 8" id="KW-1133">Transmembrane helix</keyword>
<evidence type="ECO:0000256" key="4">
    <source>
        <dbReference type="ARBA" id="ARBA00022692"/>
    </source>
</evidence>
<feature type="region of interest" description="Disordered" evidence="7">
    <location>
        <begin position="1"/>
        <end position="28"/>
    </location>
</feature>
<evidence type="ECO:0000313" key="11">
    <source>
        <dbReference type="Proteomes" id="UP001430172"/>
    </source>
</evidence>
<feature type="transmembrane region" description="Helical" evidence="8">
    <location>
        <begin position="161"/>
        <end position="179"/>
    </location>
</feature>
<feature type="transmembrane region" description="Helical" evidence="8">
    <location>
        <begin position="97"/>
        <end position="120"/>
    </location>
</feature>
<dbReference type="InterPro" id="IPR004869">
    <property type="entry name" value="MMPL_dom"/>
</dbReference>
<evidence type="ECO:0000256" key="7">
    <source>
        <dbReference type="SAM" id="MobiDB-lite"/>
    </source>
</evidence>
<dbReference type="Proteomes" id="UP001430172">
    <property type="component" value="Unassembled WGS sequence"/>
</dbReference>
<dbReference type="RefSeq" id="WP_204132879.1">
    <property type="nucleotide sequence ID" value="NZ_JAFDVD010000026.1"/>
</dbReference>
<feature type="transmembrane region" description="Helical" evidence="8">
    <location>
        <begin position="342"/>
        <end position="363"/>
    </location>
</feature>
<comment type="similarity">
    <text evidence="2">Belongs to the resistance-nodulation-cell division (RND) (TC 2.A.6) family. MmpL subfamily.</text>
</comment>
<dbReference type="InterPro" id="IPR050545">
    <property type="entry name" value="Mycobact_MmpL"/>
</dbReference>